<organism evidence="2">
    <name type="scientific">Perkinsus marinus (strain ATCC 50983 / TXsc)</name>
    <dbReference type="NCBI Taxonomy" id="423536"/>
    <lineage>
        <taxon>Eukaryota</taxon>
        <taxon>Sar</taxon>
        <taxon>Alveolata</taxon>
        <taxon>Perkinsozoa</taxon>
        <taxon>Perkinsea</taxon>
        <taxon>Perkinsida</taxon>
        <taxon>Perkinsidae</taxon>
        <taxon>Perkinsus</taxon>
    </lineage>
</organism>
<dbReference type="RefSeq" id="XP_002785193.1">
    <property type="nucleotide sequence ID" value="XM_002785147.1"/>
</dbReference>
<reference evidence="1 2" key="1">
    <citation type="submission" date="2008-07" db="EMBL/GenBank/DDBJ databases">
        <authorList>
            <person name="El-Sayed N."/>
            <person name="Caler E."/>
            <person name="Inman J."/>
            <person name="Amedeo P."/>
            <person name="Hass B."/>
            <person name="Wortman J."/>
        </authorList>
    </citation>
    <scope>NUCLEOTIDE SEQUENCE [LARGE SCALE GENOMIC DNA]</scope>
    <source>
        <strain evidence="2">ATCC 50983 / TXsc</strain>
    </source>
</reference>
<evidence type="ECO:0000313" key="1">
    <source>
        <dbReference type="EMBL" id="EER16989.1"/>
    </source>
</evidence>
<accession>C5KEU8</accession>
<proteinExistence type="predicted"/>
<dbReference type="AlphaFoldDB" id="C5KEU8"/>
<dbReference type="Proteomes" id="UP000007800">
    <property type="component" value="Unassembled WGS sequence"/>
</dbReference>
<evidence type="ECO:0000313" key="2">
    <source>
        <dbReference type="Proteomes" id="UP000007800"/>
    </source>
</evidence>
<gene>
    <name evidence="1" type="ORF">Pmar_PMAR016519</name>
</gene>
<name>C5KEU8_PERM5</name>
<sequence>MEMTRGNIGMLINRLQTIVIMKRNEIRGRSQKDDDDGAVVDRHHHHLITVNDVKLAEGRIIRGPLEIDNVRMGNNSKEDSNLEGSSSMVKKRKSVHIEDGIMESSSLPHLPNTSLLPPLPNNTKRARIDIRQWLGASSSSDLIADEEEKEGDCVANTLLRDESEFQDGSNNSSSTISDSRLFEFNFNEGHTNAVKKIVYVRDLILSSSPFSIAPEVHHE</sequence>
<dbReference type="InParanoid" id="C5KEU8"/>
<protein>
    <submittedName>
        <fullName evidence="1">Uncharacterized protein</fullName>
    </submittedName>
</protein>
<keyword evidence="2" id="KW-1185">Reference proteome</keyword>
<dbReference type="EMBL" id="GG672517">
    <property type="protein sequence ID" value="EER16989.1"/>
    <property type="molecule type" value="Genomic_DNA"/>
</dbReference>
<dbReference type="GeneID" id="9053048"/>